<evidence type="ECO:0000256" key="1">
    <source>
        <dbReference type="ARBA" id="ARBA00022490"/>
    </source>
</evidence>
<name>A0A830ECV2_9CREN</name>
<feature type="binding site" evidence="8">
    <location>
        <position position="248"/>
    </location>
    <ligand>
        <name>ATP</name>
        <dbReference type="ChEBI" id="CHEBI:30616"/>
    </ligand>
</feature>
<dbReference type="PRINTS" id="PR01039">
    <property type="entry name" value="TRNASYNTHTRP"/>
</dbReference>
<feature type="binding site" evidence="8">
    <location>
        <position position="191"/>
    </location>
    <ligand>
        <name>L-tyrosine</name>
        <dbReference type="ChEBI" id="CHEBI:58315"/>
    </ligand>
</feature>
<evidence type="ECO:0000313" key="9">
    <source>
        <dbReference type="EMBL" id="BDR91356.1"/>
    </source>
</evidence>
<dbReference type="NCBIfam" id="NF006330">
    <property type="entry name" value="PRK08560.1"/>
    <property type="match status" value="1"/>
</dbReference>
<dbReference type="EC" id="6.1.1.1" evidence="8"/>
<dbReference type="EMBL" id="AP026830">
    <property type="protein sequence ID" value="BDR91356.1"/>
    <property type="molecule type" value="Genomic_DNA"/>
</dbReference>
<dbReference type="GO" id="GO:0005524">
    <property type="term" value="F:ATP binding"/>
    <property type="evidence" value="ECO:0007669"/>
    <property type="project" value="UniProtKB-UniRule"/>
</dbReference>
<dbReference type="InterPro" id="IPR050489">
    <property type="entry name" value="Tyr-tRNA_synthase"/>
</dbReference>
<evidence type="ECO:0000256" key="2">
    <source>
        <dbReference type="ARBA" id="ARBA00022598"/>
    </source>
</evidence>
<comment type="subcellular location">
    <subcellularLocation>
        <location evidence="8">Cytoplasm</location>
    </subcellularLocation>
</comment>
<comment type="similarity">
    <text evidence="8">Belongs to the class-I aminoacyl-tRNA synthetase family. TyrS type 4 subfamily.</text>
</comment>
<dbReference type="InterPro" id="IPR002306">
    <property type="entry name" value="Trp-tRNA-ligase"/>
</dbReference>
<dbReference type="Proteomes" id="UP000657075">
    <property type="component" value="Unassembled WGS sequence"/>
</dbReference>
<evidence type="ECO:0000256" key="3">
    <source>
        <dbReference type="ARBA" id="ARBA00022741"/>
    </source>
</evidence>
<evidence type="ECO:0000256" key="4">
    <source>
        <dbReference type="ARBA" id="ARBA00022840"/>
    </source>
</evidence>
<dbReference type="RefSeq" id="WP_188602692.1">
    <property type="nucleotide sequence ID" value="NZ_AP026830.1"/>
</dbReference>
<keyword evidence="6 8" id="KW-0030">Aminoacyl-tRNA synthetase</keyword>
<keyword evidence="5 8" id="KW-0648">Protein biosynthesis</keyword>
<comment type="subunit">
    <text evidence="8">Homodimer.</text>
</comment>
<organism evidence="10 11">
    <name type="scientific">Vulcanisaeta souniana JCM 11219</name>
    <dbReference type="NCBI Taxonomy" id="1293586"/>
    <lineage>
        <taxon>Archaea</taxon>
        <taxon>Thermoproteota</taxon>
        <taxon>Thermoprotei</taxon>
        <taxon>Thermoproteales</taxon>
        <taxon>Thermoproteaceae</taxon>
        <taxon>Vulcanisaeta</taxon>
    </lineage>
</organism>
<comment type="function">
    <text evidence="8">Catalyzes the attachment of tyrosine to tRNA(Tyr) in a two-step reaction: tyrosine is first activated by ATP to form Tyr-AMP and then transferred to the acceptor end of tRNA(Tyr).</text>
</comment>
<dbReference type="EMBL" id="BMNM01000002">
    <property type="protein sequence ID" value="GGI72569.1"/>
    <property type="molecule type" value="Genomic_DNA"/>
</dbReference>
<dbReference type="InterPro" id="IPR023678">
    <property type="entry name" value="Tyr-tRNA-ligase_4"/>
</dbReference>
<dbReference type="OrthoDB" id="8389at2157"/>
<evidence type="ECO:0000256" key="5">
    <source>
        <dbReference type="ARBA" id="ARBA00022917"/>
    </source>
</evidence>
<dbReference type="PANTHER" id="PTHR46264">
    <property type="entry name" value="TYROSINE-TRNA LIGASE"/>
    <property type="match status" value="1"/>
</dbReference>
<feature type="binding site" evidence="8">
    <location>
        <position position="176"/>
    </location>
    <ligand>
        <name>L-tyrosine</name>
        <dbReference type="ChEBI" id="CHEBI:58315"/>
    </ligand>
</feature>
<dbReference type="GO" id="GO:0005737">
    <property type="term" value="C:cytoplasm"/>
    <property type="evidence" value="ECO:0007669"/>
    <property type="project" value="UniProtKB-SubCell"/>
</dbReference>
<feature type="binding site" evidence="8">
    <location>
        <position position="169"/>
    </location>
    <ligand>
        <name>L-tyrosine</name>
        <dbReference type="ChEBI" id="CHEBI:58315"/>
    </ligand>
</feature>
<protein>
    <recommendedName>
        <fullName evidence="8">Tyrosine--tRNA ligase</fullName>
        <ecNumber evidence="8">6.1.1.1</ecNumber>
    </recommendedName>
    <alternativeName>
        <fullName evidence="8">Tyrosyl-tRNA synthetase</fullName>
        <shortName evidence="8">TyrRS</shortName>
    </alternativeName>
</protein>
<reference evidence="10" key="1">
    <citation type="journal article" date="2014" name="Int. J. Syst. Evol. Microbiol.">
        <title>Complete genome sequence of Corynebacterium casei LMG S-19264T (=DSM 44701T), isolated from a smear-ripened cheese.</title>
        <authorList>
            <consortium name="US DOE Joint Genome Institute (JGI-PGF)"/>
            <person name="Walter F."/>
            <person name="Albersmeier A."/>
            <person name="Kalinowski J."/>
            <person name="Ruckert C."/>
        </authorList>
    </citation>
    <scope>NUCLEOTIDE SEQUENCE</scope>
    <source>
        <strain evidence="10">JCM 11219</strain>
    </source>
</reference>
<dbReference type="SUPFAM" id="SSF52374">
    <property type="entry name" value="Nucleotidylyl transferase"/>
    <property type="match status" value="1"/>
</dbReference>
<evidence type="ECO:0000256" key="7">
    <source>
        <dbReference type="ARBA" id="ARBA00048248"/>
    </source>
</evidence>
<feature type="short sequence motif" description="'KMSKS' region" evidence="8">
    <location>
        <begin position="245"/>
        <end position="249"/>
    </location>
</feature>
<keyword evidence="4 8" id="KW-0067">ATP-binding</keyword>
<feature type="binding site" evidence="8">
    <location>
        <position position="37"/>
    </location>
    <ligand>
        <name>L-tyrosine</name>
        <dbReference type="ChEBI" id="CHEBI:58315"/>
    </ligand>
</feature>
<dbReference type="GO" id="GO:0006436">
    <property type="term" value="P:tryptophanyl-tRNA aminoacylation"/>
    <property type="evidence" value="ECO:0007669"/>
    <property type="project" value="InterPro"/>
</dbReference>
<feature type="binding site" evidence="8">
    <location>
        <position position="173"/>
    </location>
    <ligand>
        <name>L-tyrosine</name>
        <dbReference type="ChEBI" id="CHEBI:58315"/>
    </ligand>
</feature>
<dbReference type="Gene3D" id="3.40.50.620">
    <property type="entry name" value="HUPs"/>
    <property type="match status" value="2"/>
</dbReference>
<dbReference type="GO" id="GO:0006437">
    <property type="term" value="P:tyrosyl-tRNA aminoacylation"/>
    <property type="evidence" value="ECO:0007669"/>
    <property type="project" value="UniProtKB-UniRule"/>
</dbReference>
<dbReference type="HAMAP" id="MF_02009">
    <property type="entry name" value="Tyr_tRNA_synth_type4"/>
    <property type="match status" value="1"/>
</dbReference>
<dbReference type="InterPro" id="IPR023617">
    <property type="entry name" value="Tyr-tRNA-ligase_arc/euk-type"/>
</dbReference>
<evidence type="ECO:0000313" key="11">
    <source>
        <dbReference type="Proteomes" id="UP000657075"/>
    </source>
</evidence>
<dbReference type="InterPro" id="IPR014729">
    <property type="entry name" value="Rossmann-like_a/b/a_fold"/>
</dbReference>
<gene>
    <name evidence="8" type="primary">tyrS</name>
    <name evidence="10" type="ORF">GCM10007112_06710</name>
    <name evidence="9" type="ORF">Vsou_04490</name>
</gene>
<dbReference type="PIRSF" id="PIRSF006588">
    <property type="entry name" value="TyrRS_arch_euk"/>
    <property type="match status" value="1"/>
</dbReference>
<dbReference type="GO" id="GO:0004830">
    <property type="term" value="F:tryptophan-tRNA ligase activity"/>
    <property type="evidence" value="ECO:0007669"/>
    <property type="project" value="InterPro"/>
</dbReference>
<dbReference type="AlphaFoldDB" id="A0A830ECV2"/>
<reference evidence="10" key="2">
    <citation type="submission" date="2020-09" db="EMBL/GenBank/DDBJ databases">
        <authorList>
            <person name="Sun Q."/>
            <person name="Ohkuma M."/>
        </authorList>
    </citation>
    <scope>NUCLEOTIDE SEQUENCE</scope>
    <source>
        <strain evidence="10">JCM 11219</strain>
    </source>
</reference>
<keyword evidence="3 8" id="KW-0547">Nucleotide-binding</keyword>
<dbReference type="GeneID" id="76206003"/>
<evidence type="ECO:0000256" key="6">
    <source>
        <dbReference type="ARBA" id="ARBA00023146"/>
    </source>
</evidence>
<dbReference type="Pfam" id="PF00579">
    <property type="entry name" value="tRNA-synt_1b"/>
    <property type="match status" value="1"/>
</dbReference>
<evidence type="ECO:0000313" key="10">
    <source>
        <dbReference type="EMBL" id="GGI72569.1"/>
    </source>
</evidence>
<accession>A0A830ECV2</accession>
<dbReference type="PANTHER" id="PTHR46264:SF4">
    <property type="entry name" value="TYROSINE--TRNA LIGASE, CYTOPLASMIC"/>
    <property type="match status" value="1"/>
</dbReference>
<sequence length="374" mass="42878">MDIEDKLALITRYPTEEVLTIDELRQYLETGLKLKHYIGFEISGYIHIGTGIVSLSKVVDLQKAGVEVSIMLADIHSWLNNKLGGDLELIRKVANRYYVETFRKAIELLGGDPDSVKFYMASDLYHNNDEYWYLILDLARMTNLADIRHSLTILGRKMGESIPMSWLVYPLLQVADVFVIGSHIAHGGIDQRKAYVLAREVALKVRFHPLMLNNEKVKPIALFHGLIPALNITGKESKEELSEMKMSKSLPDTAIFLHDNVDSIRQKILKAYCPPREVSMNPVIELAHLFSFRESRDKPFTIERPRQYGGGYLEFWSFDELVRAYADGKIHPLDLKNAVANEVVKYLEPIIKWFQEGQGAKLIEEMNNIMRITR</sequence>
<evidence type="ECO:0000256" key="8">
    <source>
        <dbReference type="HAMAP-Rule" id="MF_02009"/>
    </source>
</evidence>
<keyword evidence="1 8" id="KW-0963">Cytoplasm</keyword>
<dbReference type="GO" id="GO:0004831">
    <property type="term" value="F:tyrosine-tRNA ligase activity"/>
    <property type="evidence" value="ECO:0007669"/>
    <property type="project" value="UniProtKB-UniRule"/>
</dbReference>
<dbReference type="Proteomes" id="UP001060771">
    <property type="component" value="Chromosome"/>
</dbReference>
<keyword evidence="12" id="KW-1185">Reference proteome</keyword>
<comment type="catalytic activity">
    <reaction evidence="7 8">
        <text>tRNA(Tyr) + L-tyrosine + ATP = L-tyrosyl-tRNA(Tyr) + AMP + diphosphate + H(+)</text>
        <dbReference type="Rhea" id="RHEA:10220"/>
        <dbReference type="Rhea" id="RHEA-COMP:9706"/>
        <dbReference type="Rhea" id="RHEA-COMP:9707"/>
        <dbReference type="ChEBI" id="CHEBI:15378"/>
        <dbReference type="ChEBI" id="CHEBI:30616"/>
        <dbReference type="ChEBI" id="CHEBI:33019"/>
        <dbReference type="ChEBI" id="CHEBI:58315"/>
        <dbReference type="ChEBI" id="CHEBI:78442"/>
        <dbReference type="ChEBI" id="CHEBI:78536"/>
        <dbReference type="ChEBI" id="CHEBI:456215"/>
        <dbReference type="EC" id="6.1.1.1"/>
    </reaction>
</comment>
<proteinExistence type="inferred from homology"/>
<reference evidence="9" key="4">
    <citation type="journal article" date="2023" name="Microbiol. Resour. Announc.">
        <title>Complete Genome Sequence of Vulcanisaeta souniana Strain IC-059, a Hyperthermophilic Archaeon Isolated from Hot Spring Water in Japan.</title>
        <authorList>
            <person name="Kato S."/>
            <person name="Itoh T."/>
            <person name="Wu L."/>
            <person name="Ma J."/>
            <person name="Ohkuma M."/>
        </authorList>
    </citation>
    <scope>NUCLEOTIDE SEQUENCE</scope>
    <source>
        <strain evidence="9">JCM 11219</strain>
    </source>
</reference>
<evidence type="ECO:0000313" key="12">
    <source>
        <dbReference type="Proteomes" id="UP001060771"/>
    </source>
</evidence>
<dbReference type="InterPro" id="IPR002305">
    <property type="entry name" value="aa-tRNA-synth_Ic"/>
</dbReference>
<reference evidence="12" key="3">
    <citation type="submission" date="2022-09" db="EMBL/GenBank/DDBJ databases">
        <title>Complete genome sequence of Vulcanisaeta souniana.</title>
        <authorList>
            <person name="Kato S."/>
            <person name="Itoh T."/>
            <person name="Ohkuma M."/>
        </authorList>
    </citation>
    <scope>NUCLEOTIDE SEQUENCE [LARGE SCALE GENOMIC DNA]</scope>
    <source>
        <strain evidence="12">JCM 11219</strain>
    </source>
</reference>
<keyword evidence="2 8" id="KW-0436">Ligase</keyword>